<gene>
    <name evidence="2" type="ORF">PVAP13_2KG251258</name>
</gene>
<evidence type="ECO:0000256" key="1">
    <source>
        <dbReference type="SAM" id="MobiDB-lite"/>
    </source>
</evidence>
<feature type="region of interest" description="Disordered" evidence="1">
    <location>
        <begin position="105"/>
        <end position="196"/>
    </location>
</feature>
<name>A0A8T0WE32_PANVG</name>
<organism evidence="2 3">
    <name type="scientific">Panicum virgatum</name>
    <name type="common">Blackwell switchgrass</name>
    <dbReference type="NCBI Taxonomy" id="38727"/>
    <lineage>
        <taxon>Eukaryota</taxon>
        <taxon>Viridiplantae</taxon>
        <taxon>Streptophyta</taxon>
        <taxon>Embryophyta</taxon>
        <taxon>Tracheophyta</taxon>
        <taxon>Spermatophyta</taxon>
        <taxon>Magnoliopsida</taxon>
        <taxon>Liliopsida</taxon>
        <taxon>Poales</taxon>
        <taxon>Poaceae</taxon>
        <taxon>PACMAD clade</taxon>
        <taxon>Panicoideae</taxon>
        <taxon>Panicodae</taxon>
        <taxon>Paniceae</taxon>
        <taxon>Panicinae</taxon>
        <taxon>Panicum</taxon>
        <taxon>Panicum sect. Hiantes</taxon>
    </lineage>
</organism>
<dbReference type="Proteomes" id="UP000823388">
    <property type="component" value="Chromosome 2K"/>
</dbReference>
<evidence type="ECO:0000313" key="2">
    <source>
        <dbReference type="EMBL" id="KAG2641429.1"/>
    </source>
</evidence>
<dbReference type="AlphaFoldDB" id="A0A8T0WE32"/>
<keyword evidence="3" id="KW-1185">Reference proteome</keyword>
<evidence type="ECO:0000313" key="3">
    <source>
        <dbReference type="Proteomes" id="UP000823388"/>
    </source>
</evidence>
<dbReference type="EMBL" id="CM029039">
    <property type="protein sequence ID" value="KAG2641429.1"/>
    <property type="molecule type" value="Genomic_DNA"/>
</dbReference>
<comment type="caution">
    <text evidence="2">The sequence shown here is derived from an EMBL/GenBank/DDBJ whole genome shotgun (WGS) entry which is preliminary data.</text>
</comment>
<protein>
    <submittedName>
        <fullName evidence="2">Uncharacterized protein</fullName>
    </submittedName>
</protein>
<accession>A0A8T0WE32</accession>
<reference evidence="2" key="1">
    <citation type="submission" date="2020-05" db="EMBL/GenBank/DDBJ databases">
        <title>WGS assembly of Panicum virgatum.</title>
        <authorList>
            <person name="Lovell J.T."/>
            <person name="Jenkins J."/>
            <person name="Shu S."/>
            <person name="Juenger T.E."/>
            <person name="Schmutz J."/>
        </authorList>
    </citation>
    <scope>NUCLEOTIDE SEQUENCE</scope>
    <source>
        <strain evidence="2">AP13</strain>
    </source>
</reference>
<sequence length="196" mass="21433">MFPCLTSHTHANQPRVSCALHLAYGAASDDASSRQSSARNQSDDDAHFDVATSDTAACSPAARPQHAVAAPQAVLLPVCAVPSRGRHPCHRAALDVRHRPCVRRSRALPRRRVAALPKPPAPRRRVAAPPKPPTPRSSTRRRKPRCRAADHPRSSTRRRKPRCRDAEHPRSSITHFPPRARPSPIDAADAACFPRG</sequence>
<proteinExistence type="predicted"/>